<evidence type="ECO:0000313" key="6">
    <source>
        <dbReference type="Proteomes" id="UP000607653"/>
    </source>
</evidence>
<dbReference type="PANTHER" id="PTHR32401">
    <property type="entry name" value="CONCANAVALIN A-LIKE LECTIN FAMILY PROTEIN"/>
    <property type="match status" value="1"/>
</dbReference>
<dbReference type="InterPro" id="IPR001220">
    <property type="entry name" value="Legume_lectin_dom"/>
</dbReference>
<dbReference type="AlphaFoldDB" id="A0A822Y9N5"/>
<feature type="chain" id="PRO_5032519683" description="Legume lectin domain-containing protein" evidence="3">
    <location>
        <begin position="24"/>
        <end position="209"/>
    </location>
</feature>
<dbReference type="SUPFAM" id="SSF49899">
    <property type="entry name" value="Concanavalin A-like lectins/glucanases"/>
    <property type="match status" value="1"/>
</dbReference>
<dbReference type="PANTHER" id="PTHR32401:SF50">
    <property type="entry name" value="OS07G0133000 PROTEIN"/>
    <property type="match status" value="1"/>
</dbReference>
<dbReference type="EMBL" id="DUZY01000002">
    <property type="protein sequence ID" value="DAD28271.1"/>
    <property type="molecule type" value="Genomic_DNA"/>
</dbReference>
<evidence type="ECO:0000256" key="2">
    <source>
        <dbReference type="ARBA" id="ARBA00022734"/>
    </source>
</evidence>
<keyword evidence="3" id="KW-0732">Signal</keyword>
<keyword evidence="2" id="KW-0430">Lectin</keyword>
<dbReference type="InterPro" id="IPR013320">
    <property type="entry name" value="ConA-like_dom_sf"/>
</dbReference>
<keyword evidence="6" id="KW-1185">Reference proteome</keyword>
<comment type="similarity">
    <text evidence="1">Belongs to the leguminous lectin family.</text>
</comment>
<dbReference type="GO" id="GO:0030246">
    <property type="term" value="F:carbohydrate binding"/>
    <property type="evidence" value="ECO:0007669"/>
    <property type="project" value="UniProtKB-KW"/>
</dbReference>
<dbReference type="Gene3D" id="2.60.120.200">
    <property type="match status" value="1"/>
</dbReference>
<evidence type="ECO:0000256" key="3">
    <source>
        <dbReference type="SAM" id="SignalP"/>
    </source>
</evidence>
<evidence type="ECO:0000256" key="1">
    <source>
        <dbReference type="ARBA" id="ARBA00007606"/>
    </source>
</evidence>
<dbReference type="InterPro" id="IPR050258">
    <property type="entry name" value="Leguminous_Lectin"/>
</dbReference>
<reference evidence="5 6" key="1">
    <citation type="journal article" date="2020" name="Mol. Biol. Evol.">
        <title>Distinct Expression and Methylation Patterns for Genes with Different Fates following a Single Whole-Genome Duplication in Flowering Plants.</title>
        <authorList>
            <person name="Shi T."/>
            <person name="Rahmani R.S."/>
            <person name="Gugger P.F."/>
            <person name="Wang M."/>
            <person name="Li H."/>
            <person name="Zhang Y."/>
            <person name="Li Z."/>
            <person name="Wang Q."/>
            <person name="Van de Peer Y."/>
            <person name="Marchal K."/>
            <person name="Chen J."/>
        </authorList>
    </citation>
    <scope>NUCLEOTIDE SEQUENCE [LARGE SCALE GENOMIC DNA]</scope>
    <source>
        <tissue evidence="5">Leaf</tissue>
    </source>
</reference>
<name>A0A822Y9N5_NELNU</name>
<dbReference type="Proteomes" id="UP000607653">
    <property type="component" value="Unassembled WGS sequence"/>
</dbReference>
<dbReference type="CDD" id="cd06899">
    <property type="entry name" value="lectin_legume_LecRK_Arcelin_ConA"/>
    <property type="match status" value="1"/>
</dbReference>
<sequence>MRHFPVSFTIELSSLFLFPIVAASENVGFTFNGFRGANLSLGGLARITPNGLLMMTNVTRLQTGHYFYPYPLHFKNPSEGEAVSFSSTFVFAIVPEPEYPNLSGHGIVFVIAPSRDLPGSLASQYLGLFNVSNNGNPSNHVVAVEVDTNQNKEFADINGNHVGIDINSLKSVDSKPASYFTDENGGYKNLSLKVCGSNMMLSTLELMSH</sequence>
<protein>
    <recommendedName>
        <fullName evidence="4">Legume lectin domain-containing protein</fullName>
    </recommendedName>
</protein>
<organism evidence="5 6">
    <name type="scientific">Nelumbo nucifera</name>
    <name type="common">Sacred lotus</name>
    <dbReference type="NCBI Taxonomy" id="4432"/>
    <lineage>
        <taxon>Eukaryota</taxon>
        <taxon>Viridiplantae</taxon>
        <taxon>Streptophyta</taxon>
        <taxon>Embryophyta</taxon>
        <taxon>Tracheophyta</taxon>
        <taxon>Spermatophyta</taxon>
        <taxon>Magnoliopsida</taxon>
        <taxon>Proteales</taxon>
        <taxon>Nelumbonaceae</taxon>
        <taxon>Nelumbo</taxon>
    </lineage>
</organism>
<accession>A0A822Y9N5</accession>
<proteinExistence type="inferred from homology"/>
<feature type="domain" description="Legume lectin" evidence="4">
    <location>
        <begin position="28"/>
        <end position="190"/>
    </location>
</feature>
<comment type="caution">
    <text evidence="5">The sequence shown here is derived from an EMBL/GenBank/DDBJ whole genome shotgun (WGS) entry which is preliminary data.</text>
</comment>
<evidence type="ECO:0000259" key="4">
    <source>
        <dbReference type="Pfam" id="PF00139"/>
    </source>
</evidence>
<dbReference type="Pfam" id="PF00139">
    <property type="entry name" value="Lectin_legB"/>
    <property type="match status" value="1"/>
</dbReference>
<feature type="signal peptide" evidence="3">
    <location>
        <begin position="1"/>
        <end position="23"/>
    </location>
</feature>
<evidence type="ECO:0000313" key="5">
    <source>
        <dbReference type="EMBL" id="DAD28271.1"/>
    </source>
</evidence>
<gene>
    <name evidence="5" type="ORF">HUJ06_029739</name>
</gene>